<dbReference type="RefSeq" id="WP_004825731.1">
    <property type="nucleotide sequence ID" value="NZ_AP018935.1"/>
</dbReference>
<sequence>MTKRQTKYIVKRNYDNRRTDTDAFLRLIKKSSKLNKTNEIEYNKYNIDSNKKECYNKNSFRESCVISENSNKEE</sequence>
<name>A0A0K0TPX8_STRAG</name>
<reference evidence="1" key="1">
    <citation type="submission" date="2015-03" db="EMBL/GenBank/DDBJ databases">
        <title>Characterization of ICESagTR7, a new composite element with an embedded IMESp2907.</title>
        <authorList>
            <person name="Mingoia M."/>
            <person name="Morici E."/>
            <person name="Marini E."/>
            <person name="Brenciani A."/>
            <person name="Giovanetti E."/>
            <person name="Varaldo P.E."/>
        </authorList>
    </citation>
    <scope>NUCLEOTIDE SEQUENCE</scope>
    <source>
        <strain evidence="1">TR7</strain>
    </source>
</reference>
<evidence type="ECO:0000313" key="1">
    <source>
        <dbReference type="EMBL" id="AKR53632.1"/>
    </source>
</evidence>
<dbReference type="AlphaFoldDB" id="A0A0K0TPX8"/>
<proteinExistence type="predicted"/>
<dbReference type="EMBL" id="KP898896">
    <property type="protein sequence ID" value="AKR53632.1"/>
    <property type="molecule type" value="Genomic_DNA"/>
</dbReference>
<protein>
    <submittedName>
        <fullName evidence="1">Uncharacterized protein</fullName>
    </submittedName>
</protein>
<dbReference type="PATRIC" id="fig|1311.492.peg.1346"/>
<organism evidence="1">
    <name type="scientific">Streptococcus agalactiae</name>
    <dbReference type="NCBI Taxonomy" id="1311"/>
    <lineage>
        <taxon>Bacteria</taxon>
        <taxon>Bacillati</taxon>
        <taxon>Bacillota</taxon>
        <taxon>Bacilli</taxon>
        <taxon>Lactobacillales</taxon>
        <taxon>Streptococcaceae</taxon>
        <taxon>Streptococcus</taxon>
    </lineage>
</organism>
<accession>A0A0K0TPX8</accession>